<gene>
    <name evidence="2" type="ORF">NDU88_002058</name>
</gene>
<accession>A0AAV7RAW1</accession>
<evidence type="ECO:0000313" key="3">
    <source>
        <dbReference type="Proteomes" id="UP001066276"/>
    </source>
</evidence>
<comment type="caution">
    <text evidence="2">The sequence shown here is derived from an EMBL/GenBank/DDBJ whole genome shotgun (WGS) entry which is preliminary data.</text>
</comment>
<proteinExistence type="predicted"/>
<reference evidence="2" key="1">
    <citation type="journal article" date="2022" name="bioRxiv">
        <title>Sequencing and chromosome-scale assembly of the giantPleurodeles waltlgenome.</title>
        <authorList>
            <person name="Brown T."/>
            <person name="Elewa A."/>
            <person name="Iarovenko S."/>
            <person name="Subramanian E."/>
            <person name="Araus A.J."/>
            <person name="Petzold A."/>
            <person name="Susuki M."/>
            <person name="Suzuki K.-i.T."/>
            <person name="Hayashi T."/>
            <person name="Toyoda A."/>
            <person name="Oliveira C."/>
            <person name="Osipova E."/>
            <person name="Leigh N.D."/>
            <person name="Simon A."/>
            <person name="Yun M.H."/>
        </authorList>
    </citation>
    <scope>NUCLEOTIDE SEQUENCE</scope>
    <source>
        <strain evidence="2">20211129_DDA</strain>
        <tissue evidence="2">Liver</tissue>
    </source>
</reference>
<dbReference type="EMBL" id="JANPWB010000009">
    <property type="protein sequence ID" value="KAJ1149243.1"/>
    <property type="molecule type" value="Genomic_DNA"/>
</dbReference>
<evidence type="ECO:0000313" key="2">
    <source>
        <dbReference type="EMBL" id="KAJ1149243.1"/>
    </source>
</evidence>
<organism evidence="2 3">
    <name type="scientific">Pleurodeles waltl</name>
    <name type="common">Iberian ribbed newt</name>
    <dbReference type="NCBI Taxonomy" id="8319"/>
    <lineage>
        <taxon>Eukaryota</taxon>
        <taxon>Metazoa</taxon>
        <taxon>Chordata</taxon>
        <taxon>Craniata</taxon>
        <taxon>Vertebrata</taxon>
        <taxon>Euteleostomi</taxon>
        <taxon>Amphibia</taxon>
        <taxon>Batrachia</taxon>
        <taxon>Caudata</taxon>
        <taxon>Salamandroidea</taxon>
        <taxon>Salamandridae</taxon>
        <taxon>Pleurodelinae</taxon>
        <taxon>Pleurodeles</taxon>
    </lineage>
</organism>
<dbReference type="AlphaFoldDB" id="A0AAV7RAW1"/>
<dbReference type="Proteomes" id="UP001066276">
    <property type="component" value="Chromosome 5"/>
</dbReference>
<sequence>MESVRRGSRRPWSGGNLPRDSALSWIAAHVRRSWSSGRAAGVWDRRVQRATIEGAGGVLDQPHDPIKGSGADGNQRRTDEDASEVVLILDVLSHAGSGLRGQASGVFLE</sequence>
<keyword evidence="3" id="KW-1185">Reference proteome</keyword>
<feature type="region of interest" description="Disordered" evidence="1">
    <location>
        <begin position="53"/>
        <end position="79"/>
    </location>
</feature>
<evidence type="ECO:0000256" key="1">
    <source>
        <dbReference type="SAM" id="MobiDB-lite"/>
    </source>
</evidence>
<name>A0AAV7RAW1_PLEWA</name>
<protein>
    <submittedName>
        <fullName evidence="2">Uncharacterized protein</fullName>
    </submittedName>
</protein>